<evidence type="ECO:0000313" key="3">
    <source>
        <dbReference type="Proteomes" id="UP001642540"/>
    </source>
</evidence>
<reference evidence="2 3" key="1">
    <citation type="submission" date="2024-08" db="EMBL/GenBank/DDBJ databases">
        <authorList>
            <person name="Cucini C."/>
            <person name="Frati F."/>
        </authorList>
    </citation>
    <scope>NUCLEOTIDE SEQUENCE [LARGE SCALE GENOMIC DNA]</scope>
</reference>
<dbReference type="Gene3D" id="1.10.287.70">
    <property type="match status" value="1"/>
</dbReference>
<gene>
    <name evidence="2" type="ORF">ODALV1_LOCUS30648</name>
</gene>
<feature type="transmembrane region" description="Helical" evidence="1">
    <location>
        <begin position="321"/>
        <end position="341"/>
    </location>
</feature>
<keyword evidence="1" id="KW-0472">Membrane</keyword>
<feature type="transmembrane region" description="Helical" evidence="1">
    <location>
        <begin position="386"/>
        <end position="404"/>
    </location>
</feature>
<name>A0ABP1S7B4_9HEXA</name>
<evidence type="ECO:0000256" key="1">
    <source>
        <dbReference type="SAM" id="Phobius"/>
    </source>
</evidence>
<evidence type="ECO:0000313" key="2">
    <source>
        <dbReference type="EMBL" id="CAL8145934.1"/>
    </source>
</evidence>
<dbReference type="EMBL" id="CAXLJM020000164">
    <property type="protein sequence ID" value="CAL8145934.1"/>
    <property type="molecule type" value="Genomic_DNA"/>
</dbReference>
<feature type="transmembrane region" description="Helical" evidence="1">
    <location>
        <begin position="636"/>
        <end position="656"/>
    </location>
</feature>
<organism evidence="2 3">
    <name type="scientific">Orchesella dallaii</name>
    <dbReference type="NCBI Taxonomy" id="48710"/>
    <lineage>
        <taxon>Eukaryota</taxon>
        <taxon>Metazoa</taxon>
        <taxon>Ecdysozoa</taxon>
        <taxon>Arthropoda</taxon>
        <taxon>Hexapoda</taxon>
        <taxon>Collembola</taxon>
        <taxon>Entomobryomorpha</taxon>
        <taxon>Entomobryoidea</taxon>
        <taxon>Orchesellidae</taxon>
        <taxon>Orchesellinae</taxon>
        <taxon>Orchesella</taxon>
    </lineage>
</organism>
<sequence>MVFQPISLFQDNLGNSTFGNFQRWTLCQTVSLVFNIVNKDGPVEADEDNLESTFLQLTSKVTNANPLTPVPKKLRNKSVKDVPLSGLPLLIFFVLSVTRHVPEHWLHPSLFSRLYSQKSHQIPYRVSYRLQPSQLAKWQEFPENPMELIFMCKFCNFQGISIDEFILRYPFFILAAYPFKDYLVSCPEGNLSCRSQMSKVYDKETADGGNITYCIMPFVRIGPTNKLAFIRRLKDPRKILRKKPKLDEILLAIFTEQIFSNGGALRYSRLCLYLPWIIVIDGVMQSDINLVPVHASSYNFLTCDGALTSINFLTYLQPFELPVWIILLLSIGLTVLAMLAIKPILAHVHPNYQQGELTANSIILTITALLLDSEVHVGLMCRNRNLRGFLAIWLYGALILNTAYRGDNFANFIAPIDKLKTWTKFTELQNFTLFTTGGMVKDSKTQSSMFQFSIIKWLKYTIDDEAYAKFYVLDSTHDIEYNESVLEQYKFFSSKEKKIAKMFSKIRPIATPTNLRIRKVVQLISGCNQTAFVADHSQIATIHKEIKESVSKWNLSLARDKIYMGKDKLFNDFRIWGSSKSGGNYLQRRMERFMGSGIYQFWGQFFEKGSTASNMKRNHGFTNNAPLSLGSNLVTMFYIFVFGCGISIIACGVEIFRKHGMKGWSGKISDDHNNMIINVIKVESYI</sequence>
<dbReference type="Proteomes" id="UP001642540">
    <property type="component" value="Unassembled WGS sequence"/>
</dbReference>
<proteinExistence type="predicted"/>
<comment type="caution">
    <text evidence="2">The sequence shown here is derived from an EMBL/GenBank/DDBJ whole genome shotgun (WGS) entry which is preliminary data.</text>
</comment>
<accession>A0ABP1S7B4</accession>
<keyword evidence="1" id="KW-1133">Transmembrane helix</keyword>
<keyword evidence="3" id="KW-1185">Reference proteome</keyword>
<keyword evidence="1" id="KW-0812">Transmembrane</keyword>
<protein>
    <submittedName>
        <fullName evidence="2">Uncharacterized protein</fullName>
    </submittedName>
</protein>